<protein>
    <recommendedName>
        <fullName evidence="4">mRNA splicing factor RNA helicase</fullName>
    </recommendedName>
</protein>
<gene>
    <name evidence="2" type="ORF">M440DRAFT_1417975</name>
</gene>
<proteinExistence type="predicted"/>
<feature type="region of interest" description="Disordered" evidence="1">
    <location>
        <begin position="269"/>
        <end position="309"/>
    </location>
</feature>
<feature type="compositionally biased region" description="Polar residues" evidence="1">
    <location>
        <begin position="217"/>
        <end position="226"/>
    </location>
</feature>
<evidence type="ECO:0000313" key="3">
    <source>
        <dbReference type="Proteomes" id="UP000240760"/>
    </source>
</evidence>
<feature type="compositionally biased region" description="Low complexity" evidence="1">
    <location>
        <begin position="337"/>
        <end position="346"/>
    </location>
</feature>
<evidence type="ECO:0000313" key="2">
    <source>
        <dbReference type="EMBL" id="PTB81279.1"/>
    </source>
</evidence>
<feature type="compositionally biased region" description="Low complexity" evidence="1">
    <location>
        <begin position="195"/>
        <end position="215"/>
    </location>
</feature>
<evidence type="ECO:0008006" key="4">
    <source>
        <dbReference type="Google" id="ProtNLM"/>
    </source>
</evidence>
<name>A0A2T4CI91_TRILO</name>
<feature type="compositionally biased region" description="Basic residues" evidence="1">
    <location>
        <begin position="22"/>
        <end position="31"/>
    </location>
</feature>
<feature type="compositionally biased region" description="Basic and acidic residues" evidence="1">
    <location>
        <begin position="65"/>
        <end position="75"/>
    </location>
</feature>
<feature type="region of interest" description="Disordered" evidence="1">
    <location>
        <begin position="188"/>
        <end position="257"/>
    </location>
</feature>
<evidence type="ECO:0000256" key="1">
    <source>
        <dbReference type="SAM" id="MobiDB-lite"/>
    </source>
</evidence>
<accession>A0A2T4CI91</accession>
<feature type="region of interest" description="Disordered" evidence="1">
    <location>
        <begin position="365"/>
        <end position="404"/>
    </location>
</feature>
<feature type="compositionally biased region" description="Polar residues" evidence="1">
    <location>
        <begin position="245"/>
        <end position="254"/>
    </location>
</feature>
<dbReference type="Proteomes" id="UP000240760">
    <property type="component" value="Unassembled WGS sequence"/>
</dbReference>
<feature type="compositionally biased region" description="Basic and acidic residues" evidence="1">
    <location>
        <begin position="227"/>
        <end position="239"/>
    </location>
</feature>
<keyword evidence="3" id="KW-1185">Reference proteome</keyword>
<feature type="region of interest" description="Disordered" evidence="1">
    <location>
        <begin position="328"/>
        <end position="351"/>
    </location>
</feature>
<dbReference type="AlphaFoldDB" id="A0A2T4CI91"/>
<sequence length="420" mass="46384">MDENLQTEHGGTSPTIEPIRFRAGKKRKAAYRQRTADEEDKNPDVAAAAAAIQPAPVLPDASTKPGDDELGRRDIDDDAGAETTIATHAADVDMGNGNGDDRDNQSESESAVAAALRLRNARRAARRGGVGFRAEGRPGLNDEDADGEHALVLREQDKEHERIVGGITNRFMHQTGLLTILDDKHIRNATDPRDASSSSSSSSQPASQAADARASGDPTQQQQWRDQPTRHGKLVEAADARASGDPTQQQQWRDQPTRHGKLVEVDMSALDSGNAFDNNNKRRRVDKDTTTSAKQPSRRGRNRRNSDDIARDALVEQFLHENRLDVYDVPSSPFTQPASSAPGADPSADDRLAEQFRQQYYTEQALRRKKKRPVTQQQQQKQQKQQSGEILKGPKLGGSRNMRAAVRDMLLQQEKEKRGK</sequence>
<dbReference type="EMBL" id="KZ679126">
    <property type="protein sequence ID" value="PTB81279.1"/>
    <property type="molecule type" value="Genomic_DNA"/>
</dbReference>
<dbReference type="OrthoDB" id="5627at2759"/>
<feature type="compositionally biased region" description="Basic and acidic residues" evidence="1">
    <location>
        <begin position="147"/>
        <end position="158"/>
    </location>
</feature>
<feature type="compositionally biased region" description="Low complexity" evidence="1">
    <location>
        <begin position="376"/>
        <end position="386"/>
    </location>
</feature>
<reference evidence="2 3" key="1">
    <citation type="submission" date="2016-07" db="EMBL/GenBank/DDBJ databases">
        <title>Multiple horizontal gene transfer events from other fungi enriched the ability of initially mycotrophic Trichoderma (Ascomycota) to feed on dead plant biomass.</title>
        <authorList>
            <consortium name="DOE Joint Genome Institute"/>
            <person name="Aerts A."/>
            <person name="Atanasova L."/>
            <person name="Chenthamara K."/>
            <person name="Zhang J."/>
            <person name="Grujic M."/>
            <person name="Henrissat B."/>
            <person name="Kuo A."/>
            <person name="Salamov A."/>
            <person name="Lipzen A."/>
            <person name="Labutti K."/>
            <person name="Barry K."/>
            <person name="Miao Y."/>
            <person name="Rahimi M.J."/>
            <person name="Shen Q."/>
            <person name="Grigoriev I.V."/>
            <person name="Kubicek C.P."/>
            <person name="Druzhinina I.S."/>
        </authorList>
    </citation>
    <scope>NUCLEOTIDE SEQUENCE [LARGE SCALE GENOMIC DNA]</scope>
    <source>
        <strain evidence="2 3">ATCC 18648</strain>
    </source>
</reference>
<feature type="region of interest" description="Disordered" evidence="1">
    <location>
        <begin position="1"/>
        <end position="158"/>
    </location>
</feature>
<organism evidence="2 3">
    <name type="scientific">Trichoderma longibrachiatum ATCC 18648</name>
    <dbReference type="NCBI Taxonomy" id="983965"/>
    <lineage>
        <taxon>Eukaryota</taxon>
        <taxon>Fungi</taxon>
        <taxon>Dikarya</taxon>
        <taxon>Ascomycota</taxon>
        <taxon>Pezizomycotina</taxon>
        <taxon>Sordariomycetes</taxon>
        <taxon>Hypocreomycetidae</taxon>
        <taxon>Hypocreales</taxon>
        <taxon>Hypocreaceae</taxon>
        <taxon>Trichoderma</taxon>
    </lineage>
</organism>